<dbReference type="GO" id="GO:0036064">
    <property type="term" value="C:ciliary basal body"/>
    <property type="evidence" value="ECO:0000318"/>
    <property type="project" value="GO_Central"/>
</dbReference>
<evidence type="ECO:0000256" key="1">
    <source>
        <dbReference type="PROSITE-ProRule" id="PRU00339"/>
    </source>
</evidence>
<protein>
    <submittedName>
        <fullName evidence="2">Uncharacterized protein</fullName>
    </submittedName>
</protein>
<dbReference type="RefSeq" id="XP_001424844.1">
    <property type="nucleotide sequence ID" value="XM_001424807.1"/>
</dbReference>
<dbReference type="GeneID" id="5010628"/>
<dbReference type="HOGENOM" id="CLU_025029_0_0_1"/>
<dbReference type="OMA" id="QMGVNSA"/>
<dbReference type="KEGG" id="ptm:GSPATT00028481001"/>
<dbReference type="GO" id="GO:0034464">
    <property type="term" value="C:BBSome"/>
    <property type="evidence" value="ECO:0000318"/>
    <property type="project" value="GO_Central"/>
</dbReference>
<evidence type="ECO:0000313" key="3">
    <source>
        <dbReference type="Proteomes" id="UP000000600"/>
    </source>
</evidence>
<organism evidence="2 3">
    <name type="scientific">Paramecium tetraurelia</name>
    <dbReference type="NCBI Taxonomy" id="5888"/>
    <lineage>
        <taxon>Eukaryota</taxon>
        <taxon>Sar</taxon>
        <taxon>Alveolata</taxon>
        <taxon>Ciliophora</taxon>
        <taxon>Intramacronucleata</taxon>
        <taxon>Oligohymenophorea</taxon>
        <taxon>Peniculida</taxon>
        <taxon>Parameciidae</taxon>
        <taxon>Paramecium</taxon>
    </lineage>
</organism>
<dbReference type="PANTHER" id="PTHR44177:SF1">
    <property type="entry name" value="TETRATRICOPEPTIDE REPEAT PROTEIN 8"/>
    <property type="match status" value="1"/>
</dbReference>
<dbReference type="CDD" id="cd21341">
    <property type="entry name" value="TTC8_N"/>
    <property type="match status" value="1"/>
</dbReference>
<dbReference type="Proteomes" id="UP000000600">
    <property type="component" value="Unassembled WGS sequence"/>
</dbReference>
<dbReference type="FunFam" id="1.25.40.10:FF:002786">
    <property type="entry name" value="Uncharacterized protein"/>
    <property type="match status" value="1"/>
</dbReference>
<dbReference type="EMBL" id="CT867992">
    <property type="protein sequence ID" value="CAK57446.1"/>
    <property type="molecule type" value="Genomic_DNA"/>
</dbReference>
<dbReference type="PANTHER" id="PTHR44177">
    <property type="entry name" value="TETRATRICOPEPTIDE REPEAT PROTEIN 8"/>
    <property type="match status" value="1"/>
</dbReference>
<dbReference type="AlphaFoldDB" id="A0BFX9"/>
<evidence type="ECO:0000313" key="2">
    <source>
        <dbReference type="EMBL" id="CAK57446.1"/>
    </source>
</evidence>
<gene>
    <name evidence="2" type="ORF">GSPATT00028481001</name>
</gene>
<dbReference type="PROSITE" id="PS50005">
    <property type="entry name" value="TPR"/>
    <property type="match status" value="1"/>
</dbReference>
<dbReference type="STRING" id="5888.A0BFX9"/>
<dbReference type="SMART" id="SM00028">
    <property type="entry name" value="TPR"/>
    <property type="match status" value="8"/>
</dbReference>
<dbReference type="InterPro" id="IPR028796">
    <property type="entry name" value="BBS8"/>
</dbReference>
<dbReference type="Pfam" id="PF13181">
    <property type="entry name" value="TPR_8"/>
    <property type="match status" value="3"/>
</dbReference>
<sequence>MDDFAIAVSRYRRRKYDQSIQLCDKILQVNSQDQSTWVLKASSLIRKLFLDDIEIDEQGIGDQLMNDDSINTVARPGTSLQRPGSQAGQVLRIYYFWMGRLQTGYARPVTNRQEAQENAVKTARVGTRLGTARPMTQGGRYIRLGTASLQQMGDQFIMVDKLDMKKMAAKPVVSRVLCDYLIYVEHNPRKALQLAAEATQANNYSDWWWKERLGKAYFMLGLYREAEKQFESSIKMQEMIKTQLQLAKYQIHKHIRIYLRLDQPTTAIELYKRNSERYPHEISYLIGIARVYDQLNQPEKALPFYQNTLIKDNCNIEAVASLGAQHFYLDQPETALQFYKRLLQLGLYTAEIWNNIGLCCFYSGQYDLFYSCFERALSVADEQQRAEVWYNLSHIFINLGDSGTAYQCLKISLCYDPHHGEAYNNLAVVQSKRKEFDKAKLNFQKAIESNEFIYEPIYNLSVLHFNQQDYSQCYSLVQKTLKLFPDHSDSLELNEKVLQVLQQI</sequence>
<dbReference type="OrthoDB" id="421121at2759"/>
<keyword evidence="3" id="KW-1185">Reference proteome</keyword>
<dbReference type="InParanoid" id="A0BFX9"/>
<reference evidence="2 3" key="1">
    <citation type="journal article" date="2006" name="Nature">
        <title>Global trends of whole-genome duplications revealed by the ciliate Paramecium tetraurelia.</title>
        <authorList>
            <consortium name="Genoscope"/>
            <person name="Aury J.-M."/>
            <person name="Jaillon O."/>
            <person name="Duret L."/>
            <person name="Noel B."/>
            <person name="Jubin C."/>
            <person name="Porcel B.M."/>
            <person name="Segurens B."/>
            <person name="Daubin V."/>
            <person name="Anthouard V."/>
            <person name="Aiach N."/>
            <person name="Arnaiz O."/>
            <person name="Billaut A."/>
            <person name="Beisson J."/>
            <person name="Blanc I."/>
            <person name="Bouhouche K."/>
            <person name="Camara F."/>
            <person name="Duharcourt S."/>
            <person name="Guigo R."/>
            <person name="Gogendeau D."/>
            <person name="Katinka M."/>
            <person name="Keller A.-M."/>
            <person name="Kissmehl R."/>
            <person name="Klotz C."/>
            <person name="Koll F."/>
            <person name="Le Moue A."/>
            <person name="Lepere C."/>
            <person name="Malinsky S."/>
            <person name="Nowacki M."/>
            <person name="Nowak J.K."/>
            <person name="Plattner H."/>
            <person name="Poulain J."/>
            <person name="Ruiz F."/>
            <person name="Serrano V."/>
            <person name="Zagulski M."/>
            <person name="Dessen P."/>
            <person name="Betermier M."/>
            <person name="Weissenbach J."/>
            <person name="Scarpelli C."/>
            <person name="Schachter V."/>
            <person name="Sperling L."/>
            <person name="Meyer E."/>
            <person name="Cohen J."/>
            <person name="Wincker P."/>
        </authorList>
    </citation>
    <scope>NUCLEOTIDE SEQUENCE [LARGE SCALE GENOMIC DNA]</scope>
    <source>
        <strain evidence="2 3">Stock d4-2</strain>
    </source>
</reference>
<dbReference type="eggNOG" id="KOG1129">
    <property type="taxonomic scope" value="Eukaryota"/>
</dbReference>
<feature type="repeat" description="TPR" evidence="1">
    <location>
        <begin position="386"/>
        <end position="419"/>
    </location>
</feature>
<accession>A0BFX9</accession>
<name>A0BFX9_PARTE</name>
<proteinExistence type="predicted"/>
<dbReference type="Gene3D" id="1.25.40.10">
    <property type="entry name" value="Tetratricopeptide repeat domain"/>
    <property type="match status" value="3"/>
</dbReference>
<dbReference type="GO" id="GO:1905515">
    <property type="term" value="P:non-motile cilium assembly"/>
    <property type="evidence" value="ECO:0000318"/>
    <property type="project" value="GO_Central"/>
</dbReference>
<dbReference type="InterPro" id="IPR011990">
    <property type="entry name" value="TPR-like_helical_dom_sf"/>
</dbReference>
<dbReference type="GO" id="GO:0097730">
    <property type="term" value="C:non-motile cilium"/>
    <property type="evidence" value="ECO:0000318"/>
    <property type="project" value="GO_Central"/>
</dbReference>
<dbReference type="FunFam" id="1.25.40.10:FF:002806">
    <property type="entry name" value="Uncharacterized protein"/>
    <property type="match status" value="1"/>
</dbReference>
<keyword evidence="1" id="KW-0802">TPR repeat</keyword>
<dbReference type="SUPFAM" id="SSF48452">
    <property type="entry name" value="TPR-like"/>
    <property type="match status" value="1"/>
</dbReference>
<dbReference type="InterPro" id="IPR019734">
    <property type="entry name" value="TPR_rpt"/>
</dbReference>